<dbReference type="PANTHER" id="PTHR42879">
    <property type="entry name" value="3-OXOACYL-(ACYL-CARRIER-PROTEIN) REDUCTASE"/>
    <property type="match status" value="1"/>
</dbReference>
<dbReference type="InterPro" id="IPR050259">
    <property type="entry name" value="SDR"/>
</dbReference>
<sequence>MISLHPKIQRALITGGSRGIGLAIARRLMDQGVEVYYASRQPSAFEHSLLHHLAADFSNPRESMGAISESFQGMERVPDVLVCAAGTLHEALVLRQEDASMEEQLRVNMTFHMHLIRWIVAPMLLRRFGRIVGISSTAARFPAPGQAVYASAKAGLEAFLKGCAVEFARKGITCNWVTPGYVRTDFSSEFLAQKDLKKVVPVGRAGTSEEVAEAVMLFLGEYSDYLTGSQIVVDGGLSLAVK</sequence>
<dbReference type="PRINTS" id="PR00081">
    <property type="entry name" value="GDHRDH"/>
</dbReference>
<dbReference type="Pfam" id="PF13561">
    <property type="entry name" value="adh_short_C2"/>
    <property type="match status" value="1"/>
</dbReference>
<comment type="caution">
    <text evidence="2">The sequence shown here is derived from an EMBL/GenBank/DDBJ whole genome shotgun (WGS) entry which is preliminary data.</text>
</comment>
<evidence type="ECO:0000256" key="1">
    <source>
        <dbReference type="ARBA" id="ARBA00006484"/>
    </source>
</evidence>
<evidence type="ECO:0000313" key="2">
    <source>
        <dbReference type="EMBL" id="GLI33961.1"/>
    </source>
</evidence>
<dbReference type="AlphaFoldDB" id="A0A9W6CY49"/>
<reference evidence="2" key="1">
    <citation type="submission" date="2022-12" db="EMBL/GenBank/DDBJ databases">
        <title>Reference genome sequencing for broad-spectrum identification of bacterial and archaeal isolates by mass spectrometry.</title>
        <authorList>
            <person name="Sekiguchi Y."/>
            <person name="Tourlousse D.M."/>
        </authorList>
    </citation>
    <scope>NUCLEOTIDE SEQUENCE</scope>
    <source>
        <strain evidence="2">ASRB1</strain>
    </source>
</reference>
<dbReference type="SUPFAM" id="SSF51735">
    <property type="entry name" value="NAD(P)-binding Rossmann-fold domains"/>
    <property type="match status" value="1"/>
</dbReference>
<proteinExistence type="inferred from homology"/>
<gene>
    <name evidence="2" type="ORF">DAMNIGENAA_13940</name>
</gene>
<dbReference type="EMBL" id="BSDR01000001">
    <property type="protein sequence ID" value="GLI33961.1"/>
    <property type="molecule type" value="Genomic_DNA"/>
</dbReference>
<comment type="similarity">
    <text evidence="1">Belongs to the short-chain dehydrogenases/reductases (SDR) family.</text>
</comment>
<accession>A0A9W6CY49</accession>
<dbReference type="InterPro" id="IPR036291">
    <property type="entry name" value="NAD(P)-bd_dom_sf"/>
</dbReference>
<organism evidence="2 3">
    <name type="scientific">Desulforhabdus amnigena</name>
    <dbReference type="NCBI Taxonomy" id="40218"/>
    <lineage>
        <taxon>Bacteria</taxon>
        <taxon>Pseudomonadati</taxon>
        <taxon>Thermodesulfobacteriota</taxon>
        <taxon>Syntrophobacteria</taxon>
        <taxon>Syntrophobacterales</taxon>
        <taxon>Syntrophobacteraceae</taxon>
        <taxon>Desulforhabdus</taxon>
    </lineage>
</organism>
<dbReference type="RefSeq" id="WP_281793241.1">
    <property type="nucleotide sequence ID" value="NZ_BSDR01000001.1"/>
</dbReference>
<name>A0A9W6CY49_9BACT</name>
<dbReference type="Proteomes" id="UP001144372">
    <property type="component" value="Unassembled WGS sequence"/>
</dbReference>
<evidence type="ECO:0000313" key="3">
    <source>
        <dbReference type="Proteomes" id="UP001144372"/>
    </source>
</evidence>
<dbReference type="InterPro" id="IPR002347">
    <property type="entry name" value="SDR_fam"/>
</dbReference>
<dbReference type="Gene3D" id="3.40.50.720">
    <property type="entry name" value="NAD(P)-binding Rossmann-like Domain"/>
    <property type="match status" value="1"/>
</dbReference>
<protein>
    <submittedName>
        <fullName evidence="2">Beta-ketoacyl-ACP reductase</fullName>
    </submittedName>
</protein>
<dbReference type="CDD" id="cd05233">
    <property type="entry name" value="SDR_c"/>
    <property type="match status" value="1"/>
</dbReference>
<keyword evidence="3" id="KW-1185">Reference proteome</keyword>